<evidence type="ECO:0000313" key="4">
    <source>
        <dbReference type="EMBL" id="KAF8682281.1"/>
    </source>
</evidence>
<feature type="site" description="Histone H3K4me3 binding" evidence="2">
    <location>
        <position position="426"/>
    </location>
</feature>
<feature type="compositionally biased region" description="Low complexity" evidence="3">
    <location>
        <begin position="338"/>
        <end position="352"/>
    </location>
</feature>
<feature type="compositionally biased region" description="Polar residues" evidence="3">
    <location>
        <begin position="212"/>
        <end position="229"/>
    </location>
</feature>
<keyword evidence="1" id="KW-0156">Chromatin regulator</keyword>
<evidence type="ECO:0008006" key="6">
    <source>
        <dbReference type="Google" id="ProtNLM"/>
    </source>
</evidence>
<dbReference type="GO" id="GO:0006355">
    <property type="term" value="P:regulation of DNA-templated transcription"/>
    <property type="evidence" value="ECO:0007669"/>
    <property type="project" value="TreeGrafter"/>
</dbReference>
<gene>
    <name evidence="4" type="ORF">RHS04_02081</name>
</gene>
<feature type="site" description="Histone H3K4me3 binding" evidence="2">
    <location>
        <position position="449"/>
    </location>
</feature>
<feature type="region of interest" description="Disordered" evidence="3">
    <location>
        <begin position="150"/>
        <end position="232"/>
    </location>
</feature>
<dbReference type="InterPro" id="IPR028651">
    <property type="entry name" value="ING_fam"/>
</dbReference>
<feature type="site" description="Histone H3K4me3 binding" evidence="2">
    <location>
        <position position="437"/>
    </location>
</feature>
<accession>A0A8H7HC55</accession>
<dbReference type="PANTHER" id="PTHR10333">
    <property type="entry name" value="INHIBITOR OF GROWTH PROTEIN"/>
    <property type="match status" value="1"/>
</dbReference>
<feature type="region of interest" description="Disordered" evidence="3">
    <location>
        <begin position="283"/>
        <end position="417"/>
    </location>
</feature>
<dbReference type="GO" id="GO:0000785">
    <property type="term" value="C:chromatin"/>
    <property type="evidence" value="ECO:0007669"/>
    <property type="project" value="UniProtKB-ARBA"/>
</dbReference>
<evidence type="ECO:0000256" key="1">
    <source>
        <dbReference type="ARBA" id="ARBA00022853"/>
    </source>
</evidence>
<sequence length="484" mass="51250">MMKRKRDAPKPLTGLESAAMDIVVEQDGSSTPTEDPAAAEWTAFAQDYYEYDDSGGTAATLDPPVLLVDARVGRPCPGGSLANSDCKLDNTARILPATRAYIALRDSLGAKPRGHRRAPSGLDLLAHVSAVVEPPTVSTPPPNLTNGAGVTHGPITNGQVNGHVESDRRTEVENGASVPTSAVDPTPTSPALGSANPLPTDTRPHIIDSKLPASTEQPGSSSVCNNPPSDNFPHDTRKLLTLIATLASDAVRASSEKLGIANAVYHSVDNHLTALNALITQHKSTLPHPPTPTPPPVESPAPIQLVSSPSIKLRPRRLSTQAKHQEEGDSPEDDQQGTIPPLKITRTPTTIRIRNKSKGKDESRQRGVSISGSTSNHNSNAKTAGSNKTPKVPPPTPRKSTGAGAVNGKPPGNKNNSKKTATDEIYCFCGEGSFGEMIACDADGCEREWASLKVVPEENEEWFCADCKKAGTTTVPVAKKRRRR</sequence>
<name>A0A8H7HC55_9AGAM</name>
<evidence type="ECO:0000256" key="3">
    <source>
        <dbReference type="SAM" id="MobiDB-lite"/>
    </source>
</evidence>
<protein>
    <recommendedName>
        <fullName evidence="6">PHD-type domain-containing protein</fullName>
    </recommendedName>
</protein>
<feature type="site" description="Histone H3K4me3 binding" evidence="2">
    <location>
        <position position="441"/>
    </location>
</feature>
<feature type="region of interest" description="Disordered" evidence="3">
    <location>
        <begin position="1"/>
        <end position="36"/>
    </location>
</feature>
<feature type="compositionally biased region" description="Polar residues" evidence="3">
    <location>
        <begin position="366"/>
        <end position="387"/>
    </location>
</feature>
<dbReference type="SUPFAM" id="SSF57903">
    <property type="entry name" value="FYVE/PHD zinc finger"/>
    <property type="match status" value="1"/>
</dbReference>
<dbReference type="EMBL" id="JACYCC010000035">
    <property type="protein sequence ID" value="KAF8682281.1"/>
    <property type="molecule type" value="Genomic_DNA"/>
</dbReference>
<feature type="compositionally biased region" description="Polar residues" evidence="3">
    <location>
        <begin position="150"/>
        <end position="160"/>
    </location>
</feature>
<proteinExistence type="predicted"/>
<dbReference type="Gene3D" id="3.30.40.10">
    <property type="entry name" value="Zinc/RING finger domain, C3HC4 (zinc finger)"/>
    <property type="match status" value="1"/>
</dbReference>
<dbReference type="Proteomes" id="UP000650582">
    <property type="component" value="Unassembled WGS sequence"/>
</dbReference>
<comment type="caution">
    <text evidence="4">The sequence shown here is derived from an EMBL/GenBank/DDBJ whole genome shotgun (WGS) entry which is preliminary data.</text>
</comment>
<organism evidence="4 5">
    <name type="scientific">Rhizoctonia solani</name>
    <dbReference type="NCBI Taxonomy" id="456999"/>
    <lineage>
        <taxon>Eukaryota</taxon>
        <taxon>Fungi</taxon>
        <taxon>Dikarya</taxon>
        <taxon>Basidiomycota</taxon>
        <taxon>Agaricomycotina</taxon>
        <taxon>Agaricomycetes</taxon>
        <taxon>Cantharellales</taxon>
        <taxon>Ceratobasidiaceae</taxon>
        <taxon>Rhizoctonia</taxon>
    </lineage>
</organism>
<reference evidence="4" key="1">
    <citation type="submission" date="2020-09" db="EMBL/GenBank/DDBJ databases">
        <title>Comparative genome analyses of four rice-infecting Rhizoctonia solani isolates reveal extensive enrichment of homogalacturonan modification genes.</title>
        <authorList>
            <person name="Lee D.-Y."/>
            <person name="Jeon J."/>
            <person name="Kim K.-T."/>
            <person name="Cheong K."/>
            <person name="Song H."/>
            <person name="Choi G."/>
            <person name="Ko J."/>
            <person name="Opiyo S.O."/>
            <person name="Zuo S."/>
            <person name="Madhav S."/>
            <person name="Lee Y.-H."/>
            <person name="Wang G.-L."/>
        </authorList>
    </citation>
    <scope>NUCLEOTIDE SEQUENCE</scope>
    <source>
        <strain evidence="4">AG1-IA YN-7</strain>
    </source>
</reference>
<dbReference type="PANTHER" id="PTHR10333:SF42">
    <property type="entry name" value="INHIBITOR OF GROWTH PROTEIN 5"/>
    <property type="match status" value="1"/>
</dbReference>
<feature type="compositionally biased region" description="Pro residues" evidence="3">
    <location>
        <begin position="287"/>
        <end position="299"/>
    </location>
</feature>
<dbReference type="InterPro" id="IPR011011">
    <property type="entry name" value="Znf_FYVE_PHD"/>
</dbReference>
<dbReference type="InterPro" id="IPR013083">
    <property type="entry name" value="Znf_RING/FYVE/PHD"/>
</dbReference>
<dbReference type="GO" id="GO:0006325">
    <property type="term" value="P:chromatin organization"/>
    <property type="evidence" value="ECO:0007669"/>
    <property type="project" value="UniProtKB-KW"/>
</dbReference>
<evidence type="ECO:0000256" key="2">
    <source>
        <dbReference type="PIRSR" id="PIRSR628651-50"/>
    </source>
</evidence>
<dbReference type="AlphaFoldDB" id="A0A8H7HC55"/>
<dbReference type="GO" id="GO:0005634">
    <property type="term" value="C:nucleus"/>
    <property type="evidence" value="ECO:0007669"/>
    <property type="project" value="TreeGrafter"/>
</dbReference>
<evidence type="ECO:0000313" key="5">
    <source>
        <dbReference type="Proteomes" id="UP000650582"/>
    </source>
</evidence>
<feature type="compositionally biased region" description="Low complexity" evidence="3">
    <location>
        <begin position="407"/>
        <end position="417"/>
    </location>
</feature>